<evidence type="ECO:0000256" key="5">
    <source>
        <dbReference type="ARBA" id="ARBA00022826"/>
    </source>
</evidence>
<evidence type="ECO:0000313" key="14">
    <source>
        <dbReference type="EMBL" id="KAA8498115.1"/>
    </source>
</evidence>
<evidence type="ECO:0000256" key="8">
    <source>
        <dbReference type="ARBA" id="ARBA00022989"/>
    </source>
</evidence>
<keyword evidence="11" id="KW-0407">Ion channel</keyword>
<keyword evidence="6" id="KW-0851">Voltage-gated channel</keyword>
<keyword evidence="5" id="KW-0631">Potassium channel</keyword>
<comment type="subcellular location">
    <subcellularLocation>
        <location evidence="1">Membrane</location>
        <topology evidence="1">Multi-pass membrane protein</topology>
    </subcellularLocation>
</comment>
<evidence type="ECO:0000256" key="2">
    <source>
        <dbReference type="ARBA" id="ARBA00022448"/>
    </source>
</evidence>
<keyword evidence="3" id="KW-0633">Potassium transport</keyword>
<name>A0A5J4Z468_PORPP</name>
<keyword evidence="8 12" id="KW-1133">Transmembrane helix</keyword>
<dbReference type="InterPro" id="IPR028325">
    <property type="entry name" value="VG_K_chnl"/>
</dbReference>
<keyword evidence="4 12" id="KW-0812">Transmembrane</keyword>
<sequence>MDASTTSRRADRRTMRAKMYELVDGEFDSWAEYAMMVLIVLNVVMFVVGTLVVDDGSKASGKPGHDMLCVGTKRCVTLSDAFVGVFSVFEIVSVALFSLEYVLRLWCCVENEQEYGRHGPVLGRLKYMSNGYALIDLFAILPFYLALFGVIRHVRFSTTLRALRLARLLKAEKYLQAFSLLEIVLKENGTLLVACAYYAGIVLMVFSVIMYYLERYNPETAVYFQSIPDSMFPTLVMLTGEFPITEFTTPGRIVAACIALAGVAFFAIPTAVIGSGFIRAVEEHDQFMRARSE</sequence>
<evidence type="ECO:0000256" key="10">
    <source>
        <dbReference type="ARBA" id="ARBA00023136"/>
    </source>
</evidence>
<keyword evidence="2" id="KW-0813">Transport</keyword>
<evidence type="ECO:0000256" key="3">
    <source>
        <dbReference type="ARBA" id="ARBA00022538"/>
    </source>
</evidence>
<feature type="transmembrane region" description="Helical" evidence="12">
    <location>
        <begin position="253"/>
        <end position="281"/>
    </location>
</feature>
<dbReference type="Proteomes" id="UP000324585">
    <property type="component" value="Unassembled WGS sequence"/>
</dbReference>
<organism evidence="14 15">
    <name type="scientific">Porphyridium purpureum</name>
    <name type="common">Red alga</name>
    <name type="synonym">Porphyridium cruentum</name>
    <dbReference type="NCBI Taxonomy" id="35688"/>
    <lineage>
        <taxon>Eukaryota</taxon>
        <taxon>Rhodophyta</taxon>
        <taxon>Bangiophyceae</taxon>
        <taxon>Porphyridiales</taxon>
        <taxon>Porphyridiaceae</taxon>
        <taxon>Porphyridium</taxon>
    </lineage>
</organism>
<dbReference type="InterPro" id="IPR027359">
    <property type="entry name" value="Volt_channel_dom_sf"/>
</dbReference>
<proteinExistence type="predicted"/>
<dbReference type="SUPFAM" id="SSF81324">
    <property type="entry name" value="Voltage-gated potassium channels"/>
    <property type="match status" value="1"/>
</dbReference>
<dbReference type="OrthoDB" id="8879391at2759"/>
<dbReference type="OMA" id="ESICIVW"/>
<dbReference type="PRINTS" id="PR00169">
    <property type="entry name" value="KCHANNEL"/>
</dbReference>
<evidence type="ECO:0000256" key="12">
    <source>
        <dbReference type="SAM" id="Phobius"/>
    </source>
</evidence>
<evidence type="ECO:0000256" key="9">
    <source>
        <dbReference type="ARBA" id="ARBA00023065"/>
    </source>
</evidence>
<dbReference type="GO" id="GO:0008076">
    <property type="term" value="C:voltage-gated potassium channel complex"/>
    <property type="evidence" value="ECO:0007669"/>
    <property type="project" value="InterPro"/>
</dbReference>
<evidence type="ECO:0000256" key="7">
    <source>
        <dbReference type="ARBA" id="ARBA00022958"/>
    </source>
</evidence>
<dbReference type="GO" id="GO:0005249">
    <property type="term" value="F:voltage-gated potassium channel activity"/>
    <property type="evidence" value="ECO:0007669"/>
    <property type="project" value="InterPro"/>
</dbReference>
<dbReference type="AlphaFoldDB" id="A0A5J4Z468"/>
<feature type="transmembrane region" description="Helical" evidence="12">
    <location>
        <begin position="75"/>
        <end position="97"/>
    </location>
</feature>
<accession>A0A5J4Z468</accession>
<evidence type="ECO:0000256" key="1">
    <source>
        <dbReference type="ARBA" id="ARBA00004141"/>
    </source>
</evidence>
<dbReference type="Gene3D" id="1.10.287.70">
    <property type="match status" value="1"/>
</dbReference>
<protein>
    <submittedName>
        <fullName evidence="14">Potassium voltage-gated channel subfamily KQT member 5</fullName>
    </submittedName>
</protein>
<evidence type="ECO:0000256" key="6">
    <source>
        <dbReference type="ARBA" id="ARBA00022882"/>
    </source>
</evidence>
<dbReference type="PANTHER" id="PTHR11537">
    <property type="entry name" value="VOLTAGE-GATED POTASSIUM CHANNEL"/>
    <property type="match status" value="1"/>
</dbReference>
<reference evidence="15" key="1">
    <citation type="journal article" date="2019" name="Nat. Commun.">
        <title>Expansion of phycobilisome linker gene families in mesophilic red algae.</title>
        <authorList>
            <person name="Lee J."/>
            <person name="Kim D."/>
            <person name="Bhattacharya D."/>
            <person name="Yoon H.S."/>
        </authorList>
    </citation>
    <scope>NUCLEOTIDE SEQUENCE [LARGE SCALE GENOMIC DNA]</scope>
    <source>
        <strain evidence="15">CCMP 1328</strain>
    </source>
</reference>
<evidence type="ECO:0000256" key="4">
    <source>
        <dbReference type="ARBA" id="ARBA00022692"/>
    </source>
</evidence>
<dbReference type="Gene3D" id="1.20.120.350">
    <property type="entry name" value="Voltage-gated potassium channels. Chain C"/>
    <property type="match status" value="1"/>
</dbReference>
<keyword evidence="9" id="KW-0406">Ion transport</keyword>
<keyword evidence="10 12" id="KW-0472">Membrane</keyword>
<dbReference type="Pfam" id="PF00520">
    <property type="entry name" value="Ion_trans"/>
    <property type="match status" value="1"/>
</dbReference>
<dbReference type="PANTHER" id="PTHR11537:SF254">
    <property type="entry name" value="POTASSIUM VOLTAGE-GATED CHANNEL PROTEIN SHAB"/>
    <property type="match status" value="1"/>
</dbReference>
<feature type="transmembrane region" description="Helical" evidence="12">
    <location>
        <begin position="33"/>
        <end position="54"/>
    </location>
</feature>
<comment type="caution">
    <text evidence="14">The sequence shown here is derived from an EMBL/GenBank/DDBJ whole genome shotgun (WGS) entry which is preliminary data.</text>
</comment>
<feature type="domain" description="Ion transport" evidence="13">
    <location>
        <begin position="29"/>
        <end position="280"/>
    </location>
</feature>
<dbReference type="InterPro" id="IPR005821">
    <property type="entry name" value="Ion_trans_dom"/>
</dbReference>
<keyword evidence="7" id="KW-0630">Potassium</keyword>
<dbReference type="EMBL" id="VRMN01000001">
    <property type="protein sequence ID" value="KAA8498115.1"/>
    <property type="molecule type" value="Genomic_DNA"/>
</dbReference>
<feature type="transmembrane region" description="Helical" evidence="12">
    <location>
        <begin position="131"/>
        <end position="151"/>
    </location>
</feature>
<evidence type="ECO:0000256" key="11">
    <source>
        <dbReference type="ARBA" id="ARBA00023303"/>
    </source>
</evidence>
<keyword evidence="15" id="KW-1185">Reference proteome</keyword>
<evidence type="ECO:0000313" key="15">
    <source>
        <dbReference type="Proteomes" id="UP000324585"/>
    </source>
</evidence>
<dbReference type="GO" id="GO:0001508">
    <property type="term" value="P:action potential"/>
    <property type="evidence" value="ECO:0007669"/>
    <property type="project" value="TreeGrafter"/>
</dbReference>
<feature type="transmembrane region" description="Helical" evidence="12">
    <location>
        <begin position="191"/>
        <end position="213"/>
    </location>
</feature>
<gene>
    <name evidence="14" type="ORF">FVE85_5700</name>
</gene>
<evidence type="ECO:0000259" key="13">
    <source>
        <dbReference type="Pfam" id="PF00520"/>
    </source>
</evidence>